<protein>
    <recommendedName>
        <fullName evidence="1">Endonuclease/exonuclease/phosphatase domain-containing protein</fullName>
    </recommendedName>
</protein>
<keyword evidence="3" id="KW-1185">Reference proteome</keyword>
<reference evidence="2" key="1">
    <citation type="submission" date="2024-03" db="EMBL/GenBank/DDBJ databases">
        <title>WGS assembly of Saponaria officinalis var. Norfolk2.</title>
        <authorList>
            <person name="Jenkins J."/>
            <person name="Shu S."/>
            <person name="Grimwood J."/>
            <person name="Barry K."/>
            <person name="Goodstein D."/>
            <person name="Schmutz J."/>
            <person name="Leebens-Mack J."/>
            <person name="Osbourn A."/>
        </authorList>
    </citation>
    <scope>NUCLEOTIDE SEQUENCE [LARGE SCALE GENOMIC DNA]</scope>
    <source>
        <strain evidence="2">JIC</strain>
    </source>
</reference>
<dbReference type="PANTHER" id="PTHR33710">
    <property type="entry name" value="BNAC02G09200D PROTEIN"/>
    <property type="match status" value="1"/>
</dbReference>
<dbReference type="SUPFAM" id="SSF56219">
    <property type="entry name" value="DNase I-like"/>
    <property type="match status" value="1"/>
</dbReference>
<gene>
    <name evidence="2" type="ORF">RND81_04G071900</name>
</gene>
<organism evidence="2 3">
    <name type="scientific">Saponaria officinalis</name>
    <name type="common">Common soapwort</name>
    <name type="synonym">Lychnis saponaria</name>
    <dbReference type="NCBI Taxonomy" id="3572"/>
    <lineage>
        <taxon>Eukaryota</taxon>
        <taxon>Viridiplantae</taxon>
        <taxon>Streptophyta</taxon>
        <taxon>Embryophyta</taxon>
        <taxon>Tracheophyta</taxon>
        <taxon>Spermatophyta</taxon>
        <taxon>Magnoliopsida</taxon>
        <taxon>eudicotyledons</taxon>
        <taxon>Gunneridae</taxon>
        <taxon>Pentapetalae</taxon>
        <taxon>Caryophyllales</taxon>
        <taxon>Caryophyllaceae</taxon>
        <taxon>Caryophylleae</taxon>
        <taxon>Saponaria</taxon>
    </lineage>
</organism>
<dbReference type="EMBL" id="JBDFQZ010000004">
    <property type="protein sequence ID" value="KAK9733508.1"/>
    <property type="molecule type" value="Genomic_DNA"/>
</dbReference>
<sequence>MKIGVWNVCGLNERTKQAEAVNFFKRNNLDLMGIIETRVREGRVKGICRQSFHLFQIINNYDYHPNGRIWIIWKKSSLNIQVLSRDSQWIHVRVNEVGRPPFIISFIYAFNTTQGRTALWDFLKGAAPSLPWVALGDFNCVRRSSERISSPLPDISAMTAYNDALYSAGLEELTTHGCPFTWTNKQDSIDRKWMSFDRAVFNALWQSVFPASVADVPTAGLSDHSPVLVSVWPPDDSRPKQFRFLNCWVQDGRFLILVKEVWREPVYGSPMYRLVSHLKSLKDRLKQLHGETYSSISARIDRLTSQLKVF</sequence>
<accession>A0AAW1LKD7</accession>
<dbReference type="PANTHER" id="PTHR33710:SF71">
    <property type="entry name" value="ENDONUCLEASE_EXONUCLEASE_PHOSPHATASE DOMAIN-CONTAINING PROTEIN"/>
    <property type="match status" value="1"/>
</dbReference>
<dbReference type="AlphaFoldDB" id="A0AAW1LKD7"/>
<dbReference type="GO" id="GO:0003824">
    <property type="term" value="F:catalytic activity"/>
    <property type="evidence" value="ECO:0007669"/>
    <property type="project" value="InterPro"/>
</dbReference>
<comment type="caution">
    <text evidence="2">The sequence shown here is derived from an EMBL/GenBank/DDBJ whole genome shotgun (WGS) entry which is preliminary data.</text>
</comment>
<proteinExistence type="predicted"/>
<dbReference type="InterPro" id="IPR005135">
    <property type="entry name" value="Endo/exonuclease/phosphatase"/>
</dbReference>
<evidence type="ECO:0000313" key="2">
    <source>
        <dbReference type="EMBL" id="KAK9733508.1"/>
    </source>
</evidence>
<dbReference type="Pfam" id="PF03372">
    <property type="entry name" value="Exo_endo_phos"/>
    <property type="match status" value="1"/>
</dbReference>
<evidence type="ECO:0000313" key="3">
    <source>
        <dbReference type="Proteomes" id="UP001443914"/>
    </source>
</evidence>
<name>A0AAW1LKD7_SAPOF</name>
<dbReference type="Proteomes" id="UP001443914">
    <property type="component" value="Unassembled WGS sequence"/>
</dbReference>
<dbReference type="Gene3D" id="3.60.10.10">
    <property type="entry name" value="Endonuclease/exonuclease/phosphatase"/>
    <property type="match status" value="1"/>
</dbReference>
<feature type="domain" description="Endonuclease/exonuclease/phosphatase" evidence="1">
    <location>
        <begin position="6"/>
        <end position="224"/>
    </location>
</feature>
<evidence type="ECO:0000259" key="1">
    <source>
        <dbReference type="Pfam" id="PF03372"/>
    </source>
</evidence>
<dbReference type="InterPro" id="IPR036691">
    <property type="entry name" value="Endo/exonu/phosph_ase_sf"/>
</dbReference>